<feature type="compositionally biased region" description="Low complexity" evidence="1">
    <location>
        <begin position="329"/>
        <end position="343"/>
    </location>
</feature>
<feature type="compositionally biased region" description="Polar residues" evidence="1">
    <location>
        <begin position="53"/>
        <end position="65"/>
    </location>
</feature>
<dbReference type="EMBL" id="JAPDMZ010000007">
    <property type="protein sequence ID" value="KAK0557189.1"/>
    <property type="molecule type" value="Genomic_DNA"/>
</dbReference>
<feature type="region of interest" description="Disordered" evidence="1">
    <location>
        <begin position="159"/>
        <end position="288"/>
    </location>
</feature>
<dbReference type="AlphaFoldDB" id="A0AAN6JTQ7"/>
<reference evidence="2" key="1">
    <citation type="journal article" date="2023" name="PhytoFront">
        <title>Draft Genome Resources of Seven Strains of Tilletia horrida, Causal Agent of Kernel Smut of Rice.</title>
        <authorList>
            <person name="Khanal S."/>
            <person name="Antony Babu S."/>
            <person name="Zhou X.G."/>
        </authorList>
    </citation>
    <scope>NUCLEOTIDE SEQUENCE</scope>
    <source>
        <strain evidence="2">TX6</strain>
    </source>
</reference>
<organism evidence="2 3">
    <name type="scientific">Tilletia horrida</name>
    <dbReference type="NCBI Taxonomy" id="155126"/>
    <lineage>
        <taxon>Eukaryota</taxon>
        <taxon>Fungi</taxon>
        <taxon>Dikarya</taxon>
        <taxon>Basidiomycota</taxon>
        <taxon>Ustilaginomycotina</taxon>
        <taxon>Exobasidiomycetes</taxon>
        <taxon>Tilletiales</taxon>
        <taxon>Tilletiaceae</taxon>
        <taxon>Tilletia</taxon>
    </lineage>
</organism>
<feature type="region of interest" description="Disordered" evidence="1">
    <location>
        <begin position="19"/>
        <end position="87"/>
    </location>
</feature>
<evidence type="ECO:0000313" key="3">
    <source>
        <dbReference type="Proteomes" id="UP001176517"/>
    </source>
</evidence>
<feature type="compositionally biased region" description="Polar residues" evidence="1">
    <location>
        <begin position="680"/>
        <end position="693"/>
    </location>
</feature>
<sequence>MQSHAPLSEHFSAVSARKAREAGGYAHTIESPTRFESDDYEAEVLLDAGDSPATAQPYLSFSGRSRPSMDRRSQLDPEDDYGFDDDGHDLDDYGVYGAEDYGIMRSPTPAMGAGGPARRRSFVPTNPTAATVLAMPGLAADDLPGAKARKVLGLDQEGWEIGPGSEAEGSSSLTSKSSLHSRPSTSKRATARVTALLGGGSNSSHSNNSSSAALSSAVTDGLPGIQGSSTSGAGAGSSSSSSRRHSLLPAMLGLAGRRPSSQQTHQHPIAERPHLQQTSSHTVDSHFSGGNAPFPAIAASATTFASAGSAGSSYFTAPGAGTVGPGTPGIPSSSSLPIGLSASMSGTSPRGSGDAISGGPSNGIVPMTSPAPGSGSTASGAAKSLRNKVRGRKHNAPGPGAGSEDLAGVTATKGVAAVSLEDAQDWERALETAERNASWYSSIAHRPRPRPAPSGQPSKGTGTPVPRAGSTSSASSTPTTDQSHHSLFYAGPGASALGPSSLRTATLHSHGAITVGGAAGQDYMLGGAYGLGIGNGSVRRSASTSNLLSPTLGYATIPYAATAAAAQGIVPAGEQQEELLDDAASTGMESGSSGHPSSAYPPLLGAHPALGSPIRSQSVSGVASSSKMSDHVGTRSPSLVPTTSDLAGNRYSTVSTTMGSPDRFGLQSYSSGSRLSRYSVMSNSSTASGMSNNRPRRPSNDPHPLPPSMISGAPLDSADQSQRGRRPSLGNEQMVATASAPGWQRGQPIRGTGAERTRSGSFGAITKSAATPGSVFGSTTTLTRTPSTILGHRRGGMNSSSDASSVDSGRDSALVGDEEMDGALGHAFRTYRAQLNGEGASDSTQTSGLELEAAPKVDEGGAEAGKKNHIRSTTASTEATATGSPRTPVAPDRKAETNRTGDVSVSTPKGHPNGNRNAESRDSVPPLLAALSQDVNLVVSSDHSDTTNEECDYYRRDLPEDIPRPVSVYSDSLEEDEEDGGEGGSVGGEEGEEGRWEEQ</sequence>
<feature type="region of interest" description="Disordered" evidence="1">
    <location>
        <begin position="856"/>
        <end position="999"/>
    </location>
</feature>
<feature type="compositionally biased region" description="Acidic residues" evidence="1">
    <location>
        <begin position="972"/>
        <end position="981"/>
    </location>
</feature>
<name>A0AAN6JTQ7_9BASI</name>
<feature type="compositionally biased region" description="Low complexity" evidence="1">
    <location>
        <begin position="872"/>
        <end position="884"/>
    </location>
</feature>
<feature type="compositionally biased region" description="Low complexity" evidence="1">
    <location>
        <begin position="202"/>
        <end position="216"/>
    </location>
</feature>
<feature type="compositionally biased region" description="Low complexity" evidence="1">
    <location>
        <begin position="616"/>
        <end position="627"/>
    </location>
</feature>
<feature type="compositionally biased region" description="Low complexity" evidence="1">
    <location>
        <begin position="665"/>
        <end position="679"/>
    </location>
</feature>
<feature type="compositionally biased region" description="Basic and acidic residues" evidence="1">
    <location>
        <begin position="942"/>
        <end position="963"/>
    </location>
</feature>
<evidence type="ECO:0000256" key="1">
    <source>
        <dbReference type="SAM" id="MobiDB-lite"/>
    </source>
</evidence>
<protein>
    <submittedName>
        <fullName evidence="2">Uncharacterized protein</fullName>
    </submittedName>
</protein>
<feature type="region of interest" description="Disordered" evidence="1">
    <location>
        <begin position="775"/>
        <end position="813"/>
    </location>
</feature>
<accession>A0AAN6JTQ7</accession>
<comment type="caution">
    <text evidence="2">The sequence shown here is derived from an EMBL/GenBank/DDBJ whole genome shotgun (WGS) entry which is preliminary data.</text>
</comment>
<feature type="compositionally biased region" description="Low complexity" evidence="1">
    <location>
        <begin position="779"/>
        <end position="788"/>
    </location>
</feature>
<feature type="region of interest" description="Disordered" evidence="1">
    <location>
        <begin position="583"/>
        <end position="759"/>
    </location>
</feature>
<feature type="compositionally biased region" description="Acidic residues" evidence="1">
    <location>
        <begin position="76"/>
        <end position="87"/>
    </location>
</feature>
<evidence type="ECO:0000313" key="2">
    <source>
        <dbReference type="EMBL" id="KAK0557189.1"/>
    </source>
</evidence>
<feature type="compositionally biased region" description="Low complexity" evidence="1">
    <location>
        <begin position="164"/>
        <end position="188"/>
    </location>
</feature>
<dbReference type="Proteomes" id="UP001176517">
    <property type="component" value="Unassembled WGS sequence"/>
</dbReference>
<feature type="compositionally biased region" description="Low complexity" evidence="1">
    <location>
        <begin position="227"/>
        <end position="241"/>
    </location>
</feature>
<gene>
    <name evidence="2" type="ORF">OC846_000639</name>
</gene>
<feature type="compositionally biased region" description="Low complexity" evidence="1">
    <location>
        <begin position="470"/>
        <end position="481"/>
    </location>
</feature>
<feature type="compositionally biased region" description="Low complexity" evidence="1">
    <location>
        <begin position="368"/>
        <end position="382"/>
    </location>
</feature>
<feature type="region of interest" description="Disordered" evidence="1">
    <location>
        <begin position="440"/>
        <end position="492"/>
    </location>
</feature>
<feature type="compositionally biased region" description="Polar residues" evidence="1">
    <location>
        <begin position="635"/>
        <end position="659"/>
    </location>
</feature>
<feature type="compositionally biased region" description="Polar residues" evidence="1">
    <location>
        <begin position="587"/>
        <end position="596"/>
    </location>
</feature>
<keyword evidence="3" id="KW-1185">Reference proteome</keyword>
<feature type="region of interest" description="Disordered" evidence="1">
    <location>
        <begin position="325"/>
        <end position="385"/>
    </location>
</feature>
<proteinExistence type="predicted"/>